<evidence type="ECO:0000259" key="3">
    <source>
        <dbReference type="Pfam" id="PF08496"/>
    </source>
</evidence>
<feature type="transmembrane region" description="Helical" evidence="2">
    <location>
        <begin position="6"/>
        <end position="28"/>
    </location>
</feature>
<dbReference type="Proteomes" id="UP000029227">
    <property type="component" value="Unassembled WGS sequence"/>
</dbReference>
<keyword evidence="4" id="KW-0378">Hydrolase</keyword>
<dbReference type="GO" id="GO:0006508">
    <property type="term" value="P:proteolysis"/>
    <property type="evidence" value="ECO:0007669"/>
    <property type="project" value="UniProtKB-KW"/>
</dbReference>
<dbReference type="STRING" id="754436.JCM19237_4148"/>
<feature type="region of interest" description="Disordered" evidence="1">
    <location>
        <begin position="74"/>
        <end position="93"/>
    </location>
</feature>
<reference evidence="4 5" key="1">
    <citation type="journal article" date="2014" name="Genome Announc.">
        <title>Draft Genome Sequences of Two Vibrionaceae Species, Vibrio ponticus C121 and Photobacterium aphoticum C119, Isolated as Coral Reef Microbiota.</title>
        <authorList>
            <person name="Al-saari N."/>
            <person name="Meirelles P.M."/>
            <person name="Mino S."/>
            <person name="Suda W."/>
            <person name="Oshima K."/>
            <person name="Hattori M."/>
            <person name="Ohkuma M."/>
            <person name="Thompson F.L."/>
            <person name="Gomez-Gil B."/>
            <person name="Sawabe T."/>
            <person name="Sawabe T."/>
        </authorList>
    </citation>
    <scope>NUCLEOTIDE SEQUENCE [LARGE SCALE GENOMIC DNA]</scope>
    <source>
        <strain evidence="4 5">JCM 19237</strain>
    </source>
</reference>
<dbReference type="InterPro" id="IPR030476">
    <property type="entry name" value="Pentaxin_CS"/>
</dbReference>
<evidence type="ECO:0000313" key="4">
    <source>
        <dbReference type="EMBL" id="GAL04782.1"/>
    </source>
</evidence>
<dbReference type="EMBL" id="BBMN01000005">
    <property type="protein sequence ID" value="GAL04782.1"/>
    <property type="molecule type" value="Genomic_DNA"/>
</dbReference>
<organism evidence="4 5">
    <name type="scientific">Photobacterium aphoticum</name>
    <dbReference type="NCBI Taxonomy" id="754436"/>
    <lineage>
        <taxon>Bacteria</taxon>
        <taxon>Pseudomonadati</taxon>
        <taxon>Pseudomonadota</taxon>
        <taxon>Gammaproteobacteria</taxon>
        <taxon>Vibrionales</taxon>
        <taxon>Vibrionaceae</taxon>
        <taxon>Photobacterium</taxon>
    </lineage>
</organism>
<sequence length="120" mass="13390">MDFLLDYGLFLAKIATVVIAIAAILIIVKGLKDHHGSSKGELEVTDLTEQYKHTVSQLESHLFDKPLLKARDKAEKKAEKEKNKARQTEVKKRLKKGICPILASHVCLSWTSTAALTHVK</sequence>
<evidence type="ECO:0000256" key="1">
    <source>
        <dbReference type="SAM" id="MobiDB-lite"/>
    </source>
</evidence>
<keyword evidence="2" id="KW-1133">Transmembrane helix</keyword>
<keyword evidence="2" id="KW-0812">Transmembrane</keyword>
<dbReference type="eggNOG" id="COG0616">
    <property type="taxonomic scope" value="Bacteria"/>
</dbReference>
<protein>
    <submittedName>
        <fullName evidence="4">Possible protease sohB</fullName>
    </submittedName>
</protein>
<evidence type="ECO:0000313" key="5">
    <source>
        <dbReference type="Proteomes" id="UP000029227"/>
    </source>
</evidence>
<gene>
    <name evidence="4" type="ORF">JCM19237_4148</name>
</gene>
<keyword evidence="4" id="KW-0645">Protease</keyword>
<keyword evidence="2" id="KW-0472">Membrane</keyword>
<proteinExistence type="predicted"/>
<comment type="caution">
    <text evidence="4">The sequence shown here is derived from an EMBL/GenBank/DDBJ whole genome shotgun (WGS) entry which is preliminary data.</text>
</comment>
<name>A0A090RB19_9GAMM</name>
<accession>A0A090RB19</accession>
<feature type="compositionally biased region" description="Basic and acidic residues" evidence="1">
    <location>
        <begin position="74"/>
        <end position="91"/>
    </location>
</feature>
<dbReference type="InterPro" id="IPR013703">
    <property type="entry name" value="Peptidase_S49_N_proteobac"/>
</dbReference>
<dbReference type="PROSITE" id="PS00289">
    <property type="entry name" value="PTX_1"/>
    <property type="match status" value="1"/>
</dbReference>
<feature type="domain" description="Peptidase S49 N-terminal proteobacteria" evidence="3">
    <location>
        <begin position="2"/>
        <end position="89"/>
    </location>
</feature>
<dbReference type="AlphaFoldDB" id="A0A090RB19"/>
<dbReference type="GO" id="GO:0004252">
    <property type="term" value="F:serine-type endopeptidase activity"/>
    <property type="evidence" value="ECO:0007669"/>
    <property type="project" value="InterPro"/>
</dbReference>
<dbReference type="Pfam" id="PF08496">
    <property type="entry name" value="Peptidase_S49_N"/>
    <property type="match status" value="1"/>
</dbReference>
<dbReference type="GO" id="GO:0005886">
    <property type="term" value="C:plasma membrane"/>
    <property type="evidence" value="ECO:0007669"/>
    <property type="project" value="InterPro"/>
</dbReference>
<evidence type="ECO:0000256" key="2">
    <source>
        <dbReference type="SAM" id="Phobius"/>
    </source>
</evidence>